<keyword evidence="1" id="KW-0175">Coiled coil</keyword>
<evidence type="ECO:0000256" key="2">
    <source>
        <dbReference type="SAM" id="MobiDB-lite"/>
    </source>
</evidence>
<dbReference type="InterPro" id="IPR006073">
    <property type="entry name" value="GTP-bd"/>
</dbReference>
<organism evidence="4 5">
    <name type="scientific">Rhizoctonia solani</name>
    <dbReference type="NCBI Taxonomy" id="456999"/>
    <lineage>
        <taxon>Eukaryota</taxon>
        <taxon>Fungi</taxon>
        <taxon>Dikarya</taxon>
        <taxon>Basidiomycota</taxon>
        <taxon>Agaricomycotina</taxon>
        <taxon>Agaricomycetes</taxon>
        <taxon>Cantharellales</taxon>
        <taxon>Ceratobasidiaceae</taxon>
        <taxon>Rhizoctonia</taxon>
    </lineage>
</organism>
<accession>A0A8H3HUC4</accession>
<dbReference type="EMBL" id="CAJNJQ010000013">
    <property type="protein sequence ID" value="CAE7050636.1"/>
    <property type="molecule type" value="Genomic_DNA"/>
</dbReference>
<evidence type="ECO:0000313" key="5">
    <source>
        <dbReference type="Proteomes" id="UP000663827"/>
    </source>
</evidence>
<name>A0A8H3HUC4_9AGAM</name>
<evidence type="ECO:0000259" key="3">
    <source>
        <dbReference type="Pfam" id="PF01926"/>
    </source>
</evidence>
<dbReference type="GO" id="GO:0005525">
    <property type="term" value="F:GTP binding"/>
    <property type="evidence" value="ECO:0007669"/>
    <property type="project" value="InterPro"/>
</dbReference>
<dbReference type="AlphaFoldDB" id="A0A8H3HUC4"/>
<gene>
    <name evidence="4" type="ORF">RDB_LOCUS649</name>
</gene>
<feature type="coiled-coil region" evidence="1">
    <location>
        <begin position="236"/>
        <end position="263"/>
    </location>
</feature>
<sequence>MKQKEEADVVSSGSSDSTLRPEEPGKTGAPREVCIEEPKPRASKLPTRILIVGPSGFGKTKTINDFCHSTDSSIINDTYQPTKHVSVQRLHFEGKHLDLIDTPGFDNVQMSDVDAFSEVADYLLNPTQEDDYRRVVNEMKSRGSAFGAAFSAGATIASAPNQAGFIATLRSYFSQAPIVLPVQLDESFRAYSAFVDRIETELGYYEYKSAQSLLDGLEQKLRGEYERQPVGQPETEAQLRQELEKTRLDYSSLRSQLQLHENTEQGEVVQALCDLNRMIEDLGRSISSYLCDEYVDITFGKDLADVTALDALDLPALKTLAGHVQGRSSFVQASSDHGMQIECFFDFMIRNKICVYLNREIFSPFHPGVSPSLNQVLRATLENLQRQVPQAIAGKWRSDTFKHISEPEHRRLTSDQHISLLLNKLIDSEM</sequence>
<feature type="region of interest" description="Disordered" evidence="2">
    <location>
        <begin position="1"/>
        <end position="32"/>
    </location>
</feature>
<feature type="non-terminal residue" evidence="4">
    <location>
        <position position="430"/>
    </location>
</feature>
<dbReference type="Proteomes" id="UP000663827">
    <property type="component" value="Unassembled WGS sequence"/>
</dbReference>
<proteinExistence type="predicted"/>
<evidence type="ECO:0000313" key="4">
    <source>
        <dbReference type="EMBL" id="CAE7050636.1"/>
    </source>
</evidence>
<dbReference type="SUPFAM" id="SSF52540">
    <property type="entry name" value="P-loop containing nucleoside triphosphate hydrolases"/>
    <property type="match status" value="1"/>
</dbReference>
<evidence type="ECO:0000256" key="1">
    <source>
        <dbReference type="SAM" id="Coils"/>
    </source>
</evidence>
<comment type="caution">
    <text evidence="4">The sequence shown here is derived from an EMBL/GenBank/DDBJ whole genome shotgun (WGS) entry which is preliminary data.</text>
</comment>
<dbReference type="InterPro" id="IPR027417">
    <property type="entry name" value="P-loop_NTPase"/>
</dbReference>
<reference evidence="4" key="1">
    <citation type="submission" date="2021-01" db="EMBL/GenBank/DDBJ databases">
        <authorList>
            <person name="Kaushik A."/>
        </authorList>
    </citation>
    <scope>NUCLEOTIDE SEQUENCE</scope>
    <source>
        <strain evidence="4">AG5</strain>
    </source>
</reference>
<dbReference type="Pfam" id="PF01926">
    <property type="entry name" value="MMR_HSR1"/>
    <property type="match status" value="1"/>
</dbReference>
<feature type="domain" description="G" evidence="3">
    <location>
        <begin position="48"/>
        <end position="140"/>
    </location>
</feature>
<dbReference type="Gene3D" id="3.40.50.300">
    <property type="entry name" value="P-loop containing nucleotide triphosphate hydrolases"/>
    <property type="match status" value="1"/>
</dbReference>
<protein>
    <recommendedName>
        <fullName evidence="3">G domain-containing protein</fullName>
    </recommendedName>
</protein>